<feature type="non-terminal residue" evidence="2">
    <location>
        <position position="1"/>
    </location>
</feature>
<dbReference type="PROSITE" id="PS50878">
    <property type="entry name" value="RT_POL"/>
    <property type="match status" value="1"/>
</dbReference>
<sequence>VPQGSVLGPVLYLVYTNDIPLVSGVTLSLYADDAMFLCESLSVARATAIMQSQMDKLSPWLVKWRTAINTDKSNSICFRKQRKMPRILPDPVTLDDEPIAWKSQCKYLGVVLDSRLNFGPHAMGKVREAKRISGCIGSLINFRSPLSMSNKRALYLLVIRSVMMYACTAWWTNCSSSNRRKLEVIQNKA</sequence>
<dbReference type="Pfam" id="PF00078">
    <property type="entry name" value="RVT_1"/>
    <property type="match status" value="1"/>
</dbReference>
<dbReference type="InterPro" id="IPR000477">
    <property type="entry name" value="RT_dom"/>
</dbReference>
<feature type="domain" description="Reverse transcriptase" evidence="1">
    <location>
        <begin position="1"/>
        <end position="112"/>
    </location>
</feature>
<accession>A0A1B6E3P1</accession>
<gene>
    <name evidence="2" type="ORF">g.40852</name>
</gene>
<dbReference type="PANTHER" id="PTHR33332">
    <property type="entry name" value="REVERSE TRANSCRIPTASE DOMAIN-CONTAINING PROTEIN"/>
    <property type="match status" value="1"/>
</dbReference>
<proteinExistence type="predicted"/>
<organism evidence="2">
    <name type="scientific">Clastoptera arizonana</name>
    <name type="common">Arizona spittle bug</name>
    <dbReference type="NCBI Taxonomy" id="38151"/>
    <lineage>
        <taxon>Eukaryota</taxon>
        <taxon>Metazoa</taxon>
        <taxon>Ecdysozoa</taxon>
        <taxon>Arthropoda</taxon>
        <taxon>Hexapoda</taxon>
        <taxon>Insecta</taxon>
        <taxon>Pterygota</taxon>
        <taxon>Neoptera</taxon>
        <taxon>Paraneoptera</taxon>
        <taxon>Hemiptera</taxon>
        <taxon>Auchenorrhyncha</taxon>
        <taxon>Cercopoidea</taxon>
        <taxon>Clastopteridae</taxon>
        <taxon>Clastoptera</taxon>
    </lineage>
</organism>
<dbReference type="AlphaFoldDB" id="A0A1B6E3P1"/>
<protein>
    <recommendedName>
        <fullName evidence="1">Reverse transcriptase domain-containing protein</fullName>
    </recommendedName>
</protein>
<evidence type="ECO:0000259" key="1">
    <source>
        <dbReference type="PROSITE" id="PS50878"/>
    </source>
</evidence>
<dbReference type="EMBL" id="GEDC01004752">
    <property type="protein sequence ID" value="JAS32546.1"/>
    <property type="molecule type" value="Transcribed_RNA"/>
</dbReference>
<feature type="non-terminal residue" evidence="2">
    <location>
        <position position="189"/>
    </location>
</feature>
<reference evidence="2" key="1">
    <citation type="submission" date="2015-12" db="EMBL/GenBank/DDBJ databases">
        <title>De novo transcriptome assembly of four potential Pierce s Disease insect vectors from Arizona vineyards.</title>
        <authorList>
            <person name="Tassone E.E."/>
        </authorList>
    </citation>
    <scope>NUCLEOTIDE SEQUENCE</scope>
</reference>
<evidence type="ECO:0000313" key="2">
    <source>
        <dbReference type="EMBL" id="JAS32546.1"/>
    </source>
</evidence>
<name>A0A1B6E3P1_9HEMI</name>